<dbReference type="eggNOG" id="COG1520">
    <property type="taxonomic scope" value="Bacteria"/>
</dbReference>
<organism evidence="1 2">
    <name type="scientific">Solitalea canadensis (strain ATCC 29591 / DSM 3403 / JCM 21819 / LMG 8368 / NBRC 15130 / NCIMB 12057 / USAM 9D)</name>
    <name type="common">Flexibacter canadensis</name>
    <dbReference type="NCBI Taxonomy" id="929556"/>
    <lineage>
        <taxon>Bacteria</taxon>
        <taxon>Pseudomonadati</taxon>
        <taxon>Bacteroidota</taxon>
        <taxon>Sphingobacteriia</taxon>
        <taxon>Sphingobacteriales</taxon>
        <taxon>Sphingobacteriaceae</taxon>
        <taxon>Solitalea</taxon>
    </lineage>
</organism>
<proteinExistence type="predicted"/>
<evidence type="ECO:0000313" key="2">
    <source>
        <dbReference type="Proteomes" id="UP000007590"/>
    </source>
</evidence>
<dbReference type="InterPro" id="IPR021787">
    <property type="entry name" value="DUF3352"/>
</dbReference>
<dbReference type="AlphaFoldDB" id="H8KRN5"/>
<dbReference type="HOGENOM" id="CLU_325937_0_0_10"/>
<dbReference type="Pfam" id="PF11832">
    <property type="entry name" value="DUF3352"/>
    <property type="match status" value="1"/>
</dbReference>
<dbReference type="Proteomes" id="UP000007590">
    <property type="component" value="Chromosome"/>
</dbReference>
<name>H8KRN5_SOLCM</name>
<dbReference type="KEGG" id="scn:Solca_2582"/>
<keyword evidence="2" id="KW-1185">Reference proteome</keyword>
<dbReference type="InterPro" id="IPR015943">
    <property type="entry name" value="WD40/YVTN_repeat-like_dom_sf"/>
</dbReference>
<dbReference type="RefSeq" id="WP_014680843.1">
    <property type="nucleotide sequence ID" value="NC_017770.1"/>
</dbReference>
<accession>H8KRN5</accession>
<evidence type="ECO:0000313" key="1">
    <source>
        <dbReference type="EMBL" id="AFD07616.1"/>
    </source>
</evidence>
<gene>
    <name evidence="1" type="ordered locus">Solca_2582</name>
</gene>
<dbReference type="EMBL" id="CP003349">
    <property type="protein sequence ID" value="AFD07616.1"/>
    <property type="molecule type" value="Genomic_DNA"/>
</dbReference>
<dbReference type="Gene3D" id="2.130.10.10">
    <property type="entry name" value="YVTN repeat-like/Quinoprotein amine dehydrogenase"/>
    <property type="match status" value="1"/>
</dbReference>
<protein>
    <submittedName>
        <fullName evidence="1">Uncharacterized protein</fullName>
    </submittedName>
</protein>
<dbReference type="InterPro" id="IPR011044">
    <property type="entry name" value="Quino_amine_DH_bsu"/>
</dbReference>
<reference evidence="1" key="1">
    <citation type="submission" date="2012-02" db="EMBL/GenBank/DDBJ databases">
        <title>The complete genome of Solitalea canadensis DSM 3403.</title>
        <authorList>
            <consortium name="US DOE Joint Genome Institute (JGI-PGF)"/>
            <person name="Lucas S."/>
            <person name="Copeland A."/>
            <person name="Lapidus A."/>
            <person name="Glavina del Rio T."/>
            <person name="Dalin E."/>
            <person name="Tice H."/>
            <person name="Bruce D."/>
            <person name="Goodwin L."/>
            <person name="Pitluck S."/>
            <person name="Peters L."/>
            <person name="Ovchinnikova G."/>
            <person name="Lu M."/>
            <person name="Kyrpides N."/>
            <person name="Mavromatis K."/>
            <person name="Ivanova N."/>
            <person name="Brettin T."/>
            <person name="Detter J.C."/>
            <person name="Han C."/>
            <person name="Larimer F."/>
            <person name="Land M."/>
            <person name="Hauser L."/>
            <person name="Markowitz V."/>
            <person name="Cheng J.-F."/>
            <person name="Hugenholtz P."/>
            <person name="Woyke T."/>
            <person name="Wu D."/>
            <person name="Spring S."/>
            <person name="Schroeder M."/>
            <person name="Kopitz M."/>
            <person name="Brambilla E."/>
            <person name="Klenk H.-P."/>
            <person name="Eisen J.A."/>
        </authorList>
    </citation>
    <scope>NUCLEOTIDE SEQUENCE</scope>
    <source>
        <strain evidence="1">DSM 3403</strain>
    </source>
</reference>
<sequence>MNKFLAAVVVLVAAVATVVFFYFKSLNSSRYQSQPFKAVPASAAVVIDLRNSEEFLSLFQKNRMLDDLFSSELIADIKSLNSSFLQHADLRNVLKDERILTSVHINSQQSPSLLFIIPLKNTDRLNRFFNNLKGEDNTLKYRLTKIEDAEVYTVGLGNNHKAFSFTSYKGLLLGSFDVELLKNSINVQHSSTDISVGSLIKVENVESTAIKATLYINYKQLGILTDAFLDDKNKGGLGFLTGVAKWSTLNLNYKSDALMFNGITHADLSSADYFAMFINQKPQPVRIPALLADRTSFFVDFGVSDYEQFKKDHKVFLGQSKRTDIHEKWLSSFKKNYNLDLETEWTQFMGNEFALAAYDTQGVTAKASQIAIIALSDTSKAKDFLQKIVIADKRKGISRGNLANYKGFSMFYCGYPDLLSSTLGTVYKNIEWPYMAVVNNYLIAASYQPVLHQFIDDLLVSKNLEQSDNYKKYKQYINPESNVYFYLNFANSNTMLSDNGNKRLIDYTSEKHGIANYYGLTFQLNASGGQFFSNLNFLYEPKKEDQLKDTTSYALIKSVDLDTELTGNPVLIENGNGTHSFAVTDRQNRLYYLDDTGRLLWKVKLTEPMMGLINPIKINGKPYMVFNTTTKVFVVDENGKPYPKFPLSFKRKISAPVSVFDYDSAGEYRLVVPLVDKSVTIFDLDANRMEGWRPKQNVGLVSHPIQMAKVSGITFLFTITDKNKFSFFDRKGNQLASGKLPVMVNNQFYPVLGTKAVDSRYISADTAGNIVTVFFDGRVRSKSFGTWSGEHFFALKNITGDAIPEYVYFDKNHLYVYTSNGSLVYDYVPDGEASSQIQFFEDSSGKNVIGLHLTIADQLIILNENGEVATGFPIKGNTSFIKYYSTTNHADYLITGSSYKLLIYRKN</sequence>
<dbReference type="OrthoDB" id="1093345at2"/>
<dbReference type="SUPFAM" id="SSF50969">
    <property type="entry name" value="YVTN repeat-like/Quinoprotein amine dehydrogenase"/>
    <property type="match status" value="1"/>
</dbReference>
<dbReference type="STRING" id="929556.Solca_2582"/>